<dbReference type="SMART" id="SM00028">
    <property type="entry name" value="TPR"/>
    <property type="match status" value="3"/>
</dbReference>
<dbReference type="RefSeq" id="WP_103919485.1">
    <property type="nucleotide sequence ID" value="NZ_FMSV02000362.1"/>
</dbReference>
<dbReference type="SUPFAM" id="SSF48452">
    <property type="entry name" value="TPR-like"/>
    <property type="match status" value="1"/>
</dbReference>
<dbReference type="InterPro" id="IPR009003">
    <property type="entry name" value="Peptidase_S1_PA"/>
</dbReference>
<proteinExistence type="predicted"/>
<reference evidence="1 2" key="1">
    <citation type="submission" date="2016-10" db="EMBL/GenBank/DDBJ databases">
        <authorList>
            <person name="de Groot N.N."/>
        </authorList>
    </citation>
    <scope>NUCLEOTIDE SEQUENCE [LARGE SCALE GENOMIC DNA]</scope>
    <source>
        <strain evidence="1">MBHS1</strain>
    </source>
</reference>
<sequence>MIYKKDIKNYIIKIDTTNENGSGILVKPSKNSQYCYVFTARHVFLDEKEVDDFTYSKFKDTVKIYTINNIQLYHENIFLIDKKYDLAIFQLNLNNEQNKKILNKIDSLFIFNDEFKSCVATGFPEIGNIDDVKNKSRYYKFKYHREYSDFQYEIQANKILFCNENSQIENMNGFSGSGVLVEGNNNEYYLSGIVIKSTNQGIIICLNLTDLFEEINKNLTDKIQIGGFSYKEILGIEDSKLDLEQIYELIDKKLPLIQDIECSKNKLNFIKTGGEFNKKLKKHAKELDEVPFIYLYQALLFHNAKDHRRASVNFKKAVQYRQDFKAYFYKAKASRQKKIDKTNAPEKNQHSNLEELEYLIENIKYNENKEDYLEYLNKVLPQYKEQKNNEKLEETYMALLSVYEGGNESKEETPIIYYQLAKLSIGNGKYKQSASLLESALKKVNGKGFSQEIKQGIAQIYLSISKKYKKENENRMDFLNKAKKQLQNTPNQTTDLLGKIYINLADCSFKDKDWIKTEESLNKALEIYKELKNKNNSYIDIIIIIYKNLAKNKSKQDGDINSAIFFKNALDEINFLEKGTDVYQKHQHKILKEYKSHINTINNKQQKSSIIITLNKMKDRLKQLKFADSHKNNQVFYVDI</sequence>
<dbReference type="AlphaFoldDB" id="A0A1H6F851"/>
<dbReference type="InterPro" id="IPR043504">
    <property type="entry name" value="Peptidase_S1_PA_chymotrypsin"/>
</dbReference>
<evidence type="ECO:0000313" key="2">
    <source>
        <dbReference type="Proteomes" id="UP000236724"/>
    </source>
</evidence>
<gene>
    <name evidence="1" type="ORF">MBHS_01436</name>
</gene>
<dbReference type="Proteomes" id="UP000236724">
    <property type="component" value="Unassembled WGS sequence"/>
</dbReference>
<evidence type="ECO:0008006" key="3">
    <source>
        <dbReference type="Google" id="ProtNLM"/>
    </source>
</evidence>
<dbReference type="EMBL" id="FMSV02000362">
    <property type="protein sequence ID" value="SEH05581.1"/>
    <property type="molecule type" value="Genomic_DNA"/>
</dbReference>
<dbReference type="Gene3D" id="2.40.10.10">
    <property type="entry name" value="Trypsin-like serine proteases"/>
    <property type="match status" value="1"/>
</dbReference>
<evidence type="ECO:0000313" key="1">
    <source>
        <dbReference type="EMBL" id="SEH05581.1"/>
    </source>
</evidence>
<dbReference type="InterPro" id="IPR019734">
    <property type="entry name" value="TPR_rpt"/>
</dbReference>
<dbReference type="OrthoDB" id="6991140at2"/>
<dbReference type="InterPro" id="IPR011990">
    <property type="entry name" value="TPR-like_helical_dom_sf"/>
</dbReference>
<name>A0A1H6F851_9GAMM</name>
<dbReference type="Gene3D" id="1.25.40.10">
    <property type="entry name" value="Tetratricopeptide repeat domain"/>
    <property type="match status" value="1"/>
</dbReference>
<protein>
    <recommendedName>
        <fullName evidence="3">Tetratricopeptide repeat protein</fullName>
    </recommendedName>
</protein>
<accession>A0A1H6F851</accession>
<dbReference type="SUPFAM" id="SSF50494">
    <property type="entry name" value="Trypsin-like serine proteases"/>
    <property type="match status" value="1"/>
</dbReference>
<organism evidence="1 2">
    <name type="scientific">Candidatus Venteria ishoeyi</name>
    <dbReference type="NCBI Taxonomy" id="1899563"/>
    <lineage>
        <taxon>Bacteria</taxon>
        <taxon>Pseudomonadati</taxon>
        <taxon>Pseudomonadota</taxon>
        <taxon>Gammaproteobacteria</taxon>
        <taxon>Thiotrichales</taxon>
        <taxon>Thiotrichaceae</taxon>
        <taxon>Venteria</taxon>
    </lineage>
</organism>
<keyword evidence="2" id="KW-1185">Reference proteome</keyword>